<keyword evidence="2" id="KW-0560">Oxidoreductase</keyword>
<comment type="caution">
    <text evidence="3">The sequence shown here is derived from an EMBL/GenBank/DDBJ whole genome shotgun (WGS) entry which is preliminary data.</text>
</comment>
<accession>A0ABU7SNA0</accession>
<gene>
    <name evidence="3" type="ORF">V1634_31915</name>
</gene>
<dbReference type="Pfam" id="PF00067">
    <property type="entry name" value="p450"/>
    <property type="match status" value="1"/>
</dbReference>
<dbReference type="InterPro" id="IPR036396">
    <property type="entry name" value="Cyt_P450_sf"/>
</dbReference>
<dbReference type="Gene3D" id="1.10.630.10">
    <property type="entry name" value="Cytochrome P450"/>
    <property type="match status" value="1"/>
</dbReference>
<dbReference type="PANTHER" id="PTHR46696">
    <property type="entry name" value="P450, PUTATIVE (EUROFUNG)-RELATED"/>
    <property type="match status" value="1"/>
</dbReference>
<dbReference type="EMBL" id="JAZGQL010000034">
    <property type="protein sequence ID" value="MEE6311440.1"/>
    <property type="molecule type" value="Genomic_DNA"/>
</dbReference>
<name>A0ABU7SNA0_9ACTN</name>
<dbReference type="InterPro" id="IPR017972">
    <property type="entry name" value="Cyt_P450_CS"/>
</dbReference>
<keyword evidence="2" id="KW-0349">Heme</keyword>
<keyword evidence="2" id="KW-0479">Metal-binding</keyword>
<reference evidence="3 4" key="1">
    <citation type="submission" date="2024-01" db="EMBL/GenBank/DDBJ databases">
        <title>Genome insights into Plantactinospora veratri sp. nov.</title>
        <authorList>
            <person name="Wang L."/>
        </authorList>
    </citation>
    <scope>NUCLEOTIDE SEQUENCE [LARGE SCALE GENOMIC DNA]</scope>
    <source>
        <strain evidence="3 4">NEAU-FHS4</strain>
    </source>
</reference>
<evidence type="ECO:0000256" key="2">
    <source>
        <dbReference type="RuleBase" id="RU000461"/>
    </source>
</evidence>
<keyword evidence="2" id="KW-0408">Iron</keyword>
<proteinExistence type="inferred from homology"/>
<evidence type="ECO:0000313" key="4">
    <source>
        <dbReference type="Proteomes" id="UP001339911"/>
    </source>
</evidence>
<comment type="similarity">
    <text evidence="1 2">Belongs to the cytochrome P450 family.</text>
</comment>
<keyword evidence="2" id="KW-0503">Monooxygenase</keyword>
<dbReference type="Proteomes" id="UP001339911">
    <property type="component" value="Unassembled WGS sequence"/>
</dbReference>
<evidence type="ECO:0000256" key="1">
    <source>
        <dbReference type="ARBA" id="ARBA00010617"/>
    </source>
</evidence>
<dbReference type="InterPro" id="IPR002397">
    <property type="entry name" value="Cyt_P450_B"/>
</dbReference>
<dbReference type="SUPFAM" id="SSF48264">
    <property type="entry name" value="Cytochrome P450"/>
    <property type="match status" value="1"/>
</dbReference>
<dbReference type="PROSITE" id="PS00086">
    <property type="entry name" value="CYTOCHROME_P450"/>
    <property type="match status" value="1"/>
</dbReference>
<dbReference type="PRINTS" id="PR00359">
    <property type="entry name" value="BP450"/>
</dbReference>
<dbReference type="InterPro" id="IPR001128">
    <property type="entry name" value="Cyt_P450"/>
</dbReference>
<evidence type="ECO:0000313" key="3">
    <source>
        <dbReference type="EMBL" id="MEE6311440.1"/>
    </source>
</evidence>
<dbReference type="RefSeq" id="WP_331211429.1">
    <property type="nucleotide sequence ID" value="NZ_JAZGQL010000034.1"/>
</dbReference>
<organism evidence="3 4">
    <name type="scientific">Plantactinospora veratri</name>
    <dbReference type="NCBI Taxonomy" id="1436122"/>
    <lineage>
        <taxon>Bacteria</taxon>
        <taxon>Bacillati</taxon>
        <taxon>Actinomycetota</taxon>
        <taxon>Actinomycetes</taxon>
        <taxon>Micromonosporales</taxon>
        <taxon>Micromonosporaceae</taxon>
        <taxon>Plantactinospora</taxon>
    </lineage>
</organism>
<keyword evidence="4" id="KW-1185">Reference proteome</keyword>
<protein>
    <submittedName>
        <fullName evidence="3">Cytochrome P450</fullName>
    </submittedName>
</protein>
<dbReference type="PANTHER" id="PTHR46696:SF1">
    <property type="entry name" value="CYTOCHROME P450 YJIB-RELATED"/>
    <property type="match status" value="1"/>
</dbReference>
<sequence>MKVAFDYLGPEIRPAPIADVQAIAELRAVLRQAGLVRFGRQDEQRVRGDVQVTADHAMYTPEFFADPHPAYAQLREQAPVQRLRNPNGLEYWLVTRYDEARAAFADGRLSKDPRRAWDALRAAGVVSGEPGEATFDLHTTDPPEHTRLRGLMGRAFTSRRVAGLRERTQQIADELLDAIAERQTADLIEDYAYPLSLTVIAELLGVPSIDHGRFRTWTIAAMHPPFVTDAPMSREEGRRLLREYVVELVAQKRAQARTGGQDDLLTALLAAGDDGDQLTAAELVALTQQLLFAGHEPTTNLIGNGMAALLRHPDQLATLRERPELLPAAIEELLRYDGPTARSSPSYAVDDFTIGDTVVPAGSIVIVGIAAANRDPRRFAEPDRLDITRGDDDRHLAFGHGLHRCLGAALARMEGSVAIGTLLDRFPHLSLACAPEELSWLPFPVFRGLATLPVRVG</sequence>
<dbReference type="CDD" id="cd11029">
    <property type="entry name" value="CYP107-like"/>
    <property type="match status" value="1"/>
</dbReference>